<feature type="domain" description="LTD" evidence="3">
    <location>
        <begin position="302"/>
        <end position="439"/>
    </location>
</feature>
<feature type="domain" description="LTD" evidence="3">
    <location>
        <begin position="87"/>
        <end position="234"/>
    </location>
</feature>
<dbReference type="Pfam" id="PF17957">
    <property type="entry name" value="Big_7"/>
    <property type="match status" value="1"/>
</dbReference>
<dbReference type="PANTHER" id="PTHR43143">
    <property type="entry name" value="METALLOPHOSPHOESTERASE, CALCINEURIN SUPERFAMILY"/>
    <property type="match status" value="1"/>
</dbReference>
<keyword evidence="2" id="KW-0472">Membrane</keyword>
<dbReference type="InterPro" id="IPR013783">
    <property type="entry name" value="Ig-like_fold"/>
</dbReference>
<feature type="compositionally biased region" description="Basic and acidic residues" evidence="1">
    <location>
        <begin position="1083"/>
        <end position="1097"/>
    </location>
</feature>
<evidence type="ECO:0000313" key="5">
    <source>
        <dbReference type="Proteomes" id="UP000001409"/>
    </source>
</evidence>
<feature type="region of interest" description="Disordered" evidence="1">
    <location>
        <begin position="1076"/>
        <end position="1097"/>
    </location>
</feature>
<evidence type="ECO:0000259" key="3">
    <source>
        <dbReference type="PROSITE" id="PS51841"/>
    </source>
</evidence>
<dbReference type="Pfam" id="PF00932">
    <property type="entry name" value="LTD"/>
    <property type="match status" value="1"/>
</dbReference>
<organism evidence="4 5">
    <name type="scientific">Corynebacterium efficiens (strain DSM 44549 / YS-314 / AJ 12310 / JCM 11189 / NBRC 100395)</name>
    <dbReference type="NCBI Taxonomy" id="196164"/>
    <lineage>
        <taxon>Bacteria</taxon>
        <taxon>Bacillati</taxon>
        <taxon>Actinomycetota</taxon>
        <taxon>Actinomycetes</taxon>
        <taxon>Mycobacteriales</taxon>
        <taxon>Corynebacteriaceae</taxon>
        <taxon>Corynebacterium</taxon>
    </lineage>
</organism>
<dbReference type="eggNOG" id="COG1409">
    <property type="taxonomic scope" value="Bacteria"/>
</dbReference>
<dbReference type="Gene3D" id="3.60.21.10">
    <property type="match status" value="1"/>
</dbReference>
<sequence>MFFMFHNAVFHKTMFHKAGERASTRGLSLRAGLRTQQRNPEKDTTLKLRRNGLRLAIAATAACAVTTGHIAVAQDNAVGDLTAAVADLAAVTASTPSDLVITEILPNTTGHDEFEFFEVHNTGTAPATIGEGEYTFAYSYTDSADTTRDVALDLGETVTVAPGETVVIWLNYTATNIDSFARSEQEFRDFYGMDDSARIFRATGQNGMANGGDRGIRILHNGEVSSWSHYPSGSAGVQLGIDFALPVAGEYAAVPVRTQTGPTPGVITADQLLPGGATGELPADPEDPVIPDLDLAIFDGLTPPTTAAPLVLTELLANSDNVGGSDAYEFIEITNTTAEPVDFSDYTLNYLYPQDEFTNTNAAVWASQPGDVIIAPGASLVFWIKNGPNNDLTAADFNAVYGTNLTAGVDLVEINSGGMANGSARGIQIQTNTGHIINRGYYNMADASDVELNRSLNYAVDAGDLLKQTLLGNASPTPGTAHPTQLPNPLLPVTADTQAPVVTDTTSGTITPDEPFTFSFKATDNDLVRTLTLNLRSNISTGAQEINLTADTDGDYSWQLPAADITGKVWFEYTVTASDGTNTTTTDPVRLGVDGANTDPVRLNLTDEQWVNGTTDIIGASDTFGEDVELLIDGSPVTTSPSLPAAPTFAMEITQTDVFFRNGILAGGEELLIFDEGTYERIESVSTAVPLYHINDDGTVTVSVYAGTKAAPVIDPNENNDDFQIRNLRLILPDGRTLTPAGITDQQEWLKMGDSAGKLDFFDATFTLPEDAYTGVAHAWDTTGVTDGEHTATVTRADGETISRTVRVDNTGPELTVTGVTDGAELRGAVEINATATDTGAGVESIETLLDGERVELPFTTGSLDLPAGEHTITVRAEDKVGNRTERTITFTTPEENPISGDYAPTNGATVAAGDVTLTARANDPSGDDLDLTFLEADTPALDSGRVRMATGTVADAATTDRAEATNLSREDVDKLAGLDGLGTEVASDTAFPYQLFEVDAADDLAVDTQMRVNWAGSADGRAQVILYALKGSEWVELDRHLTGAEAEDFTLEGLVNAAEFADNGTITVLVQHSEGFSGPHHTTRDSEVTPAHPDDVPRSEYDFTLAWESDTQYYNEQYTQHQENIHTYLLEEYKNKNIQFLFHTGDVVDNYDQPEQWANAVPQYDRLDEVGLPYSILAGNHDVDYVNDDFSEFSSRFGEDRFKDNPWYMESFRDNRGHYDLFSAGGIDFINVAMGWAPGDDAIAWMNEVLAKHPERVAIINLHEFMLTTGGLGPIPQRILDEVAATNPNVRMIMSGHYHDAYQRTDSFDDDGDGIAERTVTSMLFDYQGLPEGGQGFLRLLHFDNVGQKMMVRTYSPSLEQYNSDEPSLMGPAEDPWMYQSFDLPYAQLGIEPEGRTLTSDAFSVDFLSSEEIGSVSAVASGDTGSMVWKDVPEGRHSWYVRTEDPFGGVEISAVQSFIAGEGTGADGGDNGSSVGSSDTGRAGFLGAIGGFFAGAAALAGAAFAFIPNLWEQVMSTFRK</sequence>
<dbReference type="Pfam" id="PF17963">
    <property type="entry name" value="Big_9"/>
    <property type="match status" value="1"/>
</dbReference>
<proteinExistence type="predicted"/>
<dbReference type="InterPro" id="IPR001322">
    <property type="entry name" value="Lamin_tail_dom"/>
</dbReference>
<dbReference type="InterPro" id="IPR004843">
    <property type="entry name" value="Calcineurin-like_PHP"/>
</dbReference>
<reference evidence="4 5" key="1">
    <citation type="journal article" date="2003" name="Genome Res.">
        <title>Comparative complete genome sequence analysis of the amino acid replacements responsible for the thermostability of Corynebacterium efficiens.</title>
        <authorList>
            <person name="Nishio Y."/>
            <person name="Nakamura Y."/>
            <person name="Kawarabayasi Y."/>
            <person name="Usuda Y."/>
            <person name="Kimura E."/>
            <person name="Sugimoto S."/>
            <person name="Matsui K."/>
            <person name="Yamagishi A."/>
            <person name="Kikuchi H."/>
            <person name="Ikeo K."/>
            <person name="Gojobori T."/>
        </authorList>
    </citation>
    <scope>NUCLEOTIDE SEQUENCE [LARGE SCALE GENOMIC DNA]</scope>
    <source>
        <strain evidence="5">DSM 44549 / YS-314 / AJ 12310 / JCM 11189 / NBRC 100395</strain>
    </source>
</reference>
<dbReference type="EMBL" id="BA000035">
    <property type="protein sequence ID" value="BAC19721.1"/>
    <property type="molecule type" value="Genomic_DNA"/>
</dbReference>
<dbReference type="STRING" id="196164.gene:10743361"/>
<keyword evidence="5" id="KW-1185">Reference proteome</keyword>
<dbReference type="HOGENOM" id="CLU_001340_0_0_11"/>
<evidence type="ECO:0000256" key="1">
    <source>
        <dbReference type="SAM" id="MobiDB-lite"/>
    </source>
</evidence>
<dbReference type="SUPFAM" id="SSF56300">
    <property type="entry name" value="Metallo-dependent phosphatases"/>
    <property type="match status" value="1"/>
</dbReference>
<dbReference type="GO" id="GO:0016787">
    <property type="term" value="F:hydrolase activity"/>
    <property type="evidence" value="ECO:0007669"/>
    <property type="project" value="InterPro"/>
</dbReference>
<dbReference type="InterPro" id="IPR011401">
    <property type="entry name" value="Pesterase_YvnB"/>
</dbReference>
<dbReference type="InterPro" id="IPR051918">
    <property type="entry name" value="STPP_CPPED1"/>
</dbReference>
<protein>
    <submittedName>
        <fullName evidence="4">Putative phosphoesterase</fullName>
    </submittedName>
</protein>
<keyword evidence="2" id="KW-1133">Transmembrane helix</keyword>
<dbReference type="GO" id="GO:0005975">
    <property type="term" value="P:carbohydrate metabolic process"/>
    <property type="evidence" value="ECO:0007669"/>
    <property type="project" value="UniProtKB-ARBA"/>
</dbReference>
<dbReference type="PANTHER" id="PTHR43143:SF5">
    <property type="entry name" value="SECRETED PROTEIN"/>
    <property type="match status" value="1"/>
</dbReference>
<keyword evidence="2" id="KW-0812">Transmembrane</keyword>
<evidence type="ECO:0000313" key="4">
    <source>
        <dbReference type="EMBL" id="BAC19721.1"/>
    </source>
</evidence>
<dbReference type="Gene3D" id="2.60.40.10">
    <property type="entry name" value="Immunoglobulins"/>
    <property type="match status" value="1"/>
</dbReference>
<accession>Q8FSY1</accession>
<dbReference type="KEGG" id="cef:CE2911"/>
<dbReference type="PROSITE" id="PS51841">
    <property type="entry name" value="LTD"/>
    <property type="match status" value="2"/>
</dbReference>
<evidence type="ECO:0000256" key="2">
    <source>
        <dbReference type="SAM" id="Phobius"/>
    </source>
</evidence>
<feature type="transmembrane region" description="Helical" evidence="2">
    <location>
        <begin position="1486"/>
        <end position="1512"/>
    </location>
</feature>
<dbReference type="InterPro" id="IPR029052">
    <property type="entry name" value="Metallo-depent_PP-like"/>
</dbReference>
<dbReference type="Proteomes" id="UP000001409">
    <property type="component" value="Chromosome"/>
</dbReference>
<dbReference type="PIRSF" id="PIRSF036444">
    <property type="entry name" value="Pesterase_YvnB"/>
    <property type="match status" value="1"/>
</dbReference>
<name>Q8FSY1_COREF</name>
<dbReference type="Pfam" id="PF00149">
    <property type="entry name" value="Metallophos"/>
    <property type="match status" value="1"/>
</dbReference>